<evidence type="ECO:0000259" key="4">
    <source>
        <dbReference type="PROSITE" id="PS50003"/>
    </source>
</evidence>
<dbReference type="InterPro" id="IPR037823">
    <property type="entry name" value="MTMR13_PH-GRAM"/>
</dbReference>
<dbReference type="Gene3D" id="3.40.50.11500">
    <property type="match status" value="1"/>
</dbReference>
<evidence type="ECO:0000259" key="5">
    <source>
        <dbReference type="PROSITE" id="PS50211"/>
    </source>
</evidence>
<feature type="domain" description="Myotubularin phosphatase" evidence="6">
    <location>
        <begin position="758"/>
        <end position="1291"/>
    </location>
</feature>
<reference evidence="7 8" key="1">
    <citation type="submission" date="2005-09" db="EMBL/GenBank/DDBJ databases">
        <authorList>
            <person name="Mural R.J."/>
            <person name="Li P.W."/>
            <person name="Adams M.D."/>
            <person name="Amanatides P.G."/>
            <person name="Baden-Tillson H."/>
            <person name="Barnstead M."/>
            <person name="Chin S.H."/>
            <person name="Dew I."/>
            <person name="Evans C.A."/>
            <person name="Ferriera S."/>
            <person name="Flanigan M."/>
            <person name="Fosler C."/>
            <person name="Glodek A."/>
            <person name="Gu Z."/>
            <person name="Holt R.A."/>
            <person name="Jennings D."/>
            <person name="Kraft C.L."/>
            <person name="Lu F."/>
            <person name="Nguyen T."/>
            <person name="Nusskern D.R."/>
            <person name="Pfannkoch C.M."/>
            <person name="Sitter C."/>
            <person name="Sutton G.G."/>
            <person name="Venter J.C."/>
            <person name="Wang Z."/>
            <person name="Woodage T."/>
            <person name="Zheng X.H."/>
            <person name="Zhong F."/>
        </authorList>
    </citation>
    <scope>NUCLEOTIDE SEQUENCE [LARGE SCALE GENOMIC DNA]</scope>
    <source>
        <strain>BN</strain>
        <strain evidence="8">Sprague-Dawley</strain>
    </source>
</reference>
<dbReference type="InterPro" id="IPR029021">
    <property type="entry name" value="Prot-tyrosine_phosphatase-like"/>
</dbReference>
<dbReference type="FunFam" id="2.30.29.30:FF:000093">
    <property type="entry name" value="SET binding factor 2"/>
    <property type="match status" value="1"/>
</dbReference>
<dbReference type="SUPFAM" id="SSF50729">
    <property type="entry name" value="PH domain-like"/>
    <property type="match status" value="2"/>
</dbReference>
<dbReference type="SMART" id="SM00233">
    <property type="entry name" value="PH"/>
    <property type="match status" value="1"/>
</dbReference>
<dbReference type="Pfam" id="PF06602">
    <property type="entry name" value="Myotub-related"/>
    <property type="match status" value="1"/>
</dbReference>
<evidence type="ECO:0000256" key="2">
    <source>
        <dbReference type="ARBA" id="ARBA00022658"/>
    </source>
</evidence>
<dbReference type="InterPro" id="IPR037516">
    <property type="entry name" value="Tripartite_DENN"/>
</dbReference>
<dbReference type="InterPro" id="IPR022096">
    <property type="entry name" value="SBF1/SBF2"/>
</dbReference>
<dbReference type="PROSITE" id="PS50211">
    <property type="entry name" value="DENN"/>
    <property type="match status" value="1"/>
</dbReference>
<evidence type="ECO:0000313" key="8">
    <source>
        <dbReference type="Proteomes" id="UP000234681"/>
    </source>
</evidence>
<dbReference type="SMART" id="SM00568">
    <property type="entry name" value="GRAM"/>
    <property type="match status" value="1"/>
</dbReference>
<sequence>MFPLKYSYPYIPILPAQLLEVLSSPTPFIIGVHSIFKTDVHELLDVIIADLDGGTIKIPECIHLSSLPEPLLHQTQAALSLILHPDLEVADHAFPPPRTALSHSKMLDKEVRAVFLRLFAQLFQGYRSCLQLIRIHAEPVIHFHKTAFLGQRGLVENDFLTKVLNGMAFAGFVSERGPPYRACDLFDELVAFEVERIKVEENNPLKMIKHIRELAEQLFKNTLPAALRALKGKAARQCLTDELGLHVQQNRAILDHQQFDYIIRMMNCTLQDCSSLEEYNIAAALLPLTSAFYRRLAPGVSQFAYTCVQDHPIWTNQQFWETTFYSAVQEQVRSLYLSAKEDNHTPHQKQKELPDGQYQERTAMDLAAEQLRLWPTLSKATQQELVQHEESTVFSQAIHFANLMVNLLVPLDTSKNKLLRASAPGDWESGSNSIVTNSIAGSVAESFDTESGFEDSENNDVANSVVRFIARFIDKVCTESGVTQDHIRSLHCMIPGIVAMHIETLEAVHRESRRLPPIQKPKILRPALLPGEEIVCEGLRVLLDPDGREEATGGLLGGPQLLPAEGALFLTTYRILFRGTPHDQLVGEQTVVRSFPIASITKEKKITMQNQLQQNMQEGLQITSASFQLIKVAFDEEVSPEVVDIFKKQLMKFRYPQSIFSTFAFAAGQTTPQIILPKQKEKNTSFRTFSKTIVKGAKKAGKMTIGRQYLLKKRTGTIVEERANRPGWNEEDDISVSDDCELPTSTTLKASEKSTMEQLVEKACFRDYQRLGLGTISGSSSRSKPEYFRVTASNRLYSLCRSYPGLLVIPQAVQDSSLPRVARCYRHNRLPVVCWKNSRSGTLLLRSGGFHGKGVVGLFKSQNSPQAVSTSSLESSSSIEQEKYLQALLTAVIVHQKLRGNSTLTVRPTLALSPGTERRSSRMSTVLKQVVPGHLDVNPSNSFARGVHGYRDKCFTQSNSKSSAKEPVHNQGVWASLRSSTRLISSPTSLIDVGARLAGKDHSASFSNSTYLQNQLSKRQAALYIFGEKSQLRSSKVEFAFNCEFVPVEFHEIRQVKASFKKLMRACIPSTIPTDSEVTFLKALEDSEWFPQLHRIMQLAVVVSEVLENGSSVWVCLEEGWDITTQVTSLVQLLSDPFYRTIEGFRMLVEKEWLSFGHKFSQRSSLALNSQGSGFAPIFLQFLDCVHQVHNQYPTEFEFNLYYLKFLAFHYVSNRFKTFLLDSDYERLEHGTLFDDKGDKHAKKGVCIWECIDKMHKRSPVFFNYLYSPVEIEALKPNVNVSSLKKWDYYTEETLSAGPSYDWMMLTPKHFPYEESDVAGGAGPQSQRKTVWPCYDDVTCSQPDALTRLFSEIEKLEHKLNQTPEKWHQLWEKITMDLKEEPRTDHSLRHSSRSPGIASTNVPSYQKRPALHALHRSPTEDQSTTTAPSNGVEHRAATLYSQYTSKNDENRSFEGTLYKRGALLKGWKPRWFVLDVTKHQLRYYDSGEDTSCKGHIDLAEVEMVVPAGPSMGAPKYTSDKAFFDLKTSKRVYNFCAQDGQSAQQWMDRIQSCISDA</sequence>
<dbReference type="InterPro" id="IPR011993">
    <property type="entry name" value="PH-like_dom_sf"/>
</dbReference>
<dbReference type="AGR" id="RGD:1588657"/>
<feature type="region of interest" description="Disordered" evidence="3">
    <location>
        <begin position="1381"/>
        <end position="1404"/>
    </location>
</feature>
<name>A6I814_RAT</name>
<accession>A6I814</accession>
<dbReference type="InterPro" id="IPR001849">
    <property type="entry name" value="PH_domain"/>
</dbReference>
<feature type="domain" description="PH" evidence="4">
    <location>
        <begin position="1450"/>
        <end position="1554"/>
    </location>
</feature>
<dbReference type="InterPro" id="IPR010569">
    <property type="entry name" value="Myotubularin-like_Pase_dom"/>
</dbReference>
<dbReference type="CDD" id="cd13339">
    <property type="entry name" value="PH-GRAM_MTMR13"/>
    <property type="match status" value="1"/>
</dbReference>
<comment type="similarity">
    <text evidence="1">Belongs to the protein-tyrosine phosphatase family. Non-receptor class myotubularin subfamily.</text>
</comment>
<dbReference type="Gene3D" id="2.30.29.30">
    <property type="entry name" value="Pleckstrin-homology domain (PH domain)/Phosphotyrosine-binding domain (PTB)"/>
    <property type="match status" value="2"/>
</dbReference>
<dbReference type="Proteomes" id="UP000234681">
    <property type="component" value="Chromosome 1"/>
</dbReference>
<dbReference type="InterPro" id="IPR043153">
    <property type="entry name" value="DENN_C"/>
</dbReference>
<dbReference type="PROSITE" id="PS51339">
    <property type="entry name" value="PPASE_MYOTUBULARIN"/>
    <property type="match status" value="1"/>
</dbReference>
<dbReference type="GO" id="GO:0005085">
    <property type="term" value="F:guanyl-nucleotide exchange factor activity"/>
    <property type="evidence" value="ECO:0007669"/>
    <property type="project" value="UniProtKB-KW"/>
</dbReference>
<dbReference type="InterPro" id="IPR001194">
    <property type="entry name" value="cDENN_dom"/>
</dbReference>
<dbReference type="FunFam" id="3.40.50.11500:FF:000006">
    <property type="entry name" value="SET binding factor 2"/>
    <property type="match status" value="1"/>
</dbReference>
<dbReference type="PROSITE" id="PS50003">
    <property type="entry name" value="PH_DOMAIN"/>
    <property type="match status" value="1"/>
</dbReference>
<dbReference type="InterPro" id="IPR030564">
    <property type="entry name" value="Myotubularin"/>
</dbReference>
<evidence type="ECO:0000256" key="1">
    <source>
        <dbReference type="ARBA" id="ARBA00007471"/>
    </source>
</evidence>
<evidence type="ECO:0000313" key="9">
    <source>
        <dbReference type="RGD" id="1588657"/>
    </source>
</evidence>
<gene>
    <name evidence="9" type="primary">Sbf2</name>
    <name evidence="7" type="ORF">rCG_40509</name>
</gene>
<dbReference type="Pfam" id="PF12335">
    <property type="entry name" value="SBF2"/>
    <property type="match status" value="1"/>
</dbReference>
<dbReference type="InterPro" id="IPR005112">
    <property type="entry name" value="dDENN_dom"/>
</dbReference>
<dbReference type="EMBL" id="CH473956">
    <property type="protein sequence ID" value="EDM17866.1"/>
    <property type="molecule type" value="Genomic_DNA"/>
</dbReference>
<dbReference type="PANTHER" id="PTHR10807:SF4">
    <property type="entry name" value="MYOTUBULARIN-RELATED PROTEIN 13"/>
    <property type="match status" value="1"/>
</dbReference>
<dbReference type="CDD" id="cd01235">
    <property type="entry name" value="PH_Sbf1_hMTMR5"/>
    <property type="match status" value="1"/>
</dbReference>
<dbReference type="Pfam" id="PF00169">
    <property type="entry name" value="PH"/>
    <property type="match status" value="1"/>
</dbReference>
<dbReference type="PANTHER" id="PTHR10807">
    <property type="entry name" value="MYOTUBULARIN-RELATED"/>
    <property type="match status" value="1"/>
</dbReference>
<organism evidence="7 8">
    <name type="scientific">Rattus norvegicus</name>
    <name type="common">Rat</name>
    <dbReference type="NCBI Taxonomy" id="10116"/>
    <lineage>
        <taxon>Eukaryota</taxon>
        <taxon>Metazoa</taxon>
        <taxon>Chordata</taxon>
        <taxon>Craniata</taxon>
        <taxon>Vertebrata</taxon>
        <taxon>Euteleostomi</taxon>
        <taxon>Mammalia</taxon>
        <taxon>Eutheria</taxon>
        <taxon>Euarchontoglires</taxon>
        <taxon>Glires</taxon>
        <taxon>Rodentia</taxon>
        <taxon>Myomorpha</taxon>
        <taxon>Muroidea</taxon>
        <taxon>Muridae</taxon>
        <taxon>Murinae</taxon>
        <taxon>Rattus</taxon>
    </lineage>
</organism>
<feature type="region of interest" description="Disordered" evidence="3">
    <location>
        <begin position="1414"/>
        <end position="1433"/>
    </location>
</feature>
<evidence type="ECO:0000256" key="3">
    <source>
        <dbReference type="SAM" id="MobiDB-lite"/>
    </source>
</evidence>
<evidence type="ECO:0000259" key="6">
    <source>
        <dbReference type="PROSITE" id="PS51339"/>
    </source>
</evidence>
<dbReference type="Pfam" id="PF02141">
    <property type="entry name" value="DENN"/>
    <property type="match status" value="1"/>
</dbReference>
<dbReference type="SUPFAM" id="SSF52799">
    <property type="entry name" value="(Phosphotyrosine protein) phosphatases II"/>
    <property type="match status" value="1"/>
</dbReference>
<keyword evidence="2" id="KW-0344">Guanine-nucleotide releasing factor</keyword>
<dbReference type="RGD" id="1588657">
    <property type="gene designation" value="Sbf2"/>
</dbReference>
<feature type="compositionally biased region" description="Polar residues" evidence="3">
    <location>
        <begin position="1393"/>
        <end position="1404"/>
    </location>
</feature>
<feature type="compositionally biased region" description="Polar residues" evidence="3">
    <location>
        <begin position="1420"/>
        <end position="1429"/>
    </location>
</feature>
<dbReference type="Pfam" id="PF02893">
    <property type="entry name" value="GRAM"/>
    <property type="match status" value="1"/>
</dbReference>
<feature type="domain" description="UDENN" evidence="5">
    <location>
        <begin position="1"/>
        <end position="183"/>
    </location>
</feature>
<dbReference type="SMART" id="SM00801">
    <property type="entry name" value="dDENN"/>
    <property type="match status" value="1"/>
</dbReference>
<evidence type="ECO:0000313" key="7">
    <source>
        <dbReference type="EMBL" id="EDM17866.1"/>
    </source>
</evidence>
<dbReference type="InterPro" id="IPR004182">
    <property type="entry name" value="GRAM"/>
</dbReference>
<proteinExistence type="inferred from homology"/>
<protein>
    <submittedName>
        <fullName evidence="7">RCG40509, isoform CRA_b</fullName>
    </submittedName>
</protein>